<dbReference type="OrthoDB" id="9182727at2"/>
<evidence type="ECO:0000313" key="3">
    <source>
        <dbReference type="Proteomes" id="UP000193558"/>
    </source>
</evidence>
<protein>
    <recommendedName>
        <fullName evidence="1">PIN like domain-containing protein</fullName>
    </recommendedName>
</protein>
<accession>A0A1X1CXS9</accession>
<dbReference type="AlphaFoldDB" id="A0A1X1CXS9"/>
<reference evidence="2 3" key="1">
    <citation type="journal article" date="2017" name="Antonie Van Leeuwenhoek">
        <title>Phylogenomic resolution of the bacterial genus Pantoea and its relationship with Erwinia and Tatumella.</title>
        <authorList>
            <person name="Palmer M."/>
            <person name="Steenkamp E.T."/>
            <person name="Coetzee M.P."/>
            <person name="Chan W.Y."/>
            <person name="van Zyl E."/>
            <person name="De Maayer P."/>
            <person name="Coutinho T.A."/>
            <person name="Blom J."/>
            <person name="Smits T.H."/>
            <person name="Duffy B."/>
            <person name="Venter S.N."/>
        </authorList>
    </citation>
    <scope>NUCLEOTIDE SEQUENCE [LARGE SCALE GENOMIC DNA]</scope>
    <source>
        <strain evidence="2 3">LMG 26275</strain>
    </source>
</reference>
<name>A0A1X1CXS9_9GAMM</name>
<dbReference type="EMBL" id="MLFR01000011">
    <property type="protein sequence ID" value="ORM69111.1"/>
    <property type="molecule type" value="Genomic_DNA"/>
</dbReference>
<organism evidence="2 3">
    <name type="scientific">Pantoea rwandensis</name>
    <dbReference type="NCBI Taxonomy" id="1076550"/>
    <lineage>
        <taxon>Bacteria</taxon>
        <taxon>Pseudomonadati</taxon>
        <taxon>Pseudomonadota</taxon>
        <taxon>Gammaproteobacteria</taxon>
        <taxon>Enterobacterales</taxon>
        <taxon>Erwiniaceae</taxon>
        <taxon>Pantoea</taxon>
    </lineage>
</organism>
<dbReference type="RefSeq" id="WP_084934868.1">
    <property type="nucleotide sequence ID" value="NZ_MLFR01000011.1"/>
</dbReference>
<evidence type="ECO:0000259" key="1">
    <source>
        <dbReference type="Pfam" id="PF18476"/>
    </source>
</evidence>
<dbReference type="InterPro" id="IPR041578">
    <property type="entry name" value="PIN_8"/>
</dbReference>
<proteinExistence type="predicted"/>
<gene>
    <name evidence="2" type="ORF">HA51_12630</name>
</gene>
<dbReference type="Proteomes" id="UP000193558">
    <property type="component" value="Unassembled WGS sequence"/>
</dbReference>
<sequence>MWKEIIEKSKSDDIKDVIFVCDDQKEDWYFELSGRKHGVLESLTTEICREANLKSFKLITQLTFLHEAKSYLNNINIRDSSLKEVEELSQVVRNEFIEVKKRKRRSQIKEFYFNSLGGLGETHYSSGDNINSHADFSK</sequence>
<dbReference type="Pfam" id="PF18476">
    <property type="entry name" value="PIN_8"/>
    <property type="match status" value="1"/>
</dbReference>
<evidence type="ECO:0000313" key="2">
    <source>
        <dbReference type="EMBL" id="ORM69111.1"/>
    </source>
</evidence>
<comment type="caution">
    <text evidence="2">The sequence shown here is derived from an EMBL/GenBank/DDBJ whole genome shotgun (WGS) entry which is preliminary data.</text>
</comment>
<feature type="domain" description="PIN like" evidence="1">
    <location>
        <begin position="1"/>
        <end position="39"/>
    </location>
</feature>